<proteinExistence type="predicted"/>
<protein>
    <submittedName>
        <fullName evidence="1">Uncharacterized protein</fullName>
    </submittedName>
</protein>
<accession>A0ABW2RGY5</accession>
<evidence type="ECO:0000313" key="1">
    <source>
        <dbReference type="EMBL" id="MFC7440228.1"/>
    </source>
</evidence>
<dbReference type="Proteomes" id="UP001596500">
    <property type="component" value="Unassembled WGS sequence"/>
</dbReference>
<organism evidence="1 2">
    <name type="scientific">Laceyella putida</name>
    <dbReference type="NCBI Taxonomy" id="110101"/>
    <lineage>
        <taxon>Bacteria</taxon>
        <taxon>Bacillati</taxon>
        <taxon>Bacillota</taxon>
        <taxon>Bacilli</taxon>
        <taxon>Bacillales</taxon>
        <taxon>Thermoactinomycetaceae</taxon>
        <taxon>Laceyella</taxon>
    </lineage>
</organism>
<name>A0ABW2RGY5_9BACL</name>
<keyword evidence="2" id="KW-1185">Reference proteome</keyword>
<reference evidence="2" key="1">
    <citation type="journal article" date="2019" name="Int. J. Syst. Evol. Microbiol.">
        <title>The Global Catalogue of Microorganisms (GCM) 10K type strain sequencing project: providing services to taxonomists for standard genome sequencing and annotation.</title>
        <authorList>
            <consortium name="The Broad Institute Genomics Platform"/>
            <consortium name="The Broad Institute Genome Sequencing Center for Infectious Disease"/>
            <person name="Wu L."/>
            <person name="Ma J."/>
        </authorList>
    </citation>
    <scope>NUCLEOTIDE SEQUENCE [LARGE SCALE GENOMIC DNA]</scope>
    <source>
        <strain evidence="2">CGMCC 1.12942</strain>
    </source>
</reference>
<sequence length="75" mass="8346">MGRAWLVPVPKRAVGNAGEWQGIDADTGVADRNLTLMYPTYDKRSTKIVRTEGKSFTVRQGMRVESKSLGEGKYL</sequence>
<dbReference type="RefSeq" id="WP_379863449.1">
    <property type="nucleotide sequence ID" value="NZ_JBHTBW010000006.1"/>
</dbReference>
<evidence type="ECO:0000313" key="2">
    <source>
        <dbReference type="Proteomes" id="UP001596500"/>
    </source>
</evidence>
<gene>
    <name evidence="1" type="ORF">ACFQNG_03490</name>
</gene>
<comment type="caution">
    <text evidence="1">The sequence shown here is derived from an EMBL/GenBank/DDBJ whole genome shotgun (WGS) entry which is preliminary data.</text>
</comment>
<dbReference type="EMBL" id="JBHTBW010000006">
    <property type="protein sequence ID" value="MFC7440228.1"/>
    <property type="molecule type" value="Genomic_DNA"/>
</dbReference>